<dbReference type="Pfam" id="PF07568">
    <property type="entry name" value="HisKA_2"/>
    <property type="match status" value="1"/>
</dbReference>
<evidence type="ECO:0000256" key="1">
    <source>
        <dbReference type="ARBA" id="ARBA00000085"/>
    </source>
</evidence>
<dbReference type="GO" id="GO:0004673">
    <property type="term" value="F:protein histidine kinase activity"/>
    <property type="evidence" value="ECO:0007669"/>
    <property type="project" value="UniProtKB-EC"/>
</dbReference>
<dbReference type="Gene3D" id="3.30.565.10">
    <property type="entry name" value="Histidine kinase-like ATPase, C-terminal domain"/>
    <property type="match status" value="1"/>
</dbReference>
<keyword evidence="8" id="KW-0802">TPR repeat</keyword>
<feature type="repeat" description="TPR" evidence="8">
    <location>
        <begin position="124"/>
        <end position="157"/>
    </location>
</feature>
<feature type="chain" id="PRO_5026239996" description="histidine kinase" evidence="11">
    <location>
        <begin position="24"/>
        <end position="587"/>
    </location>
</feature>
<dbReference type="PANTHER" id="PTHR41523:SF8">
    <property type="entry name" value="ETHYLENE RESPONSE SENSOR PROTEIN"/>
    <property type="match status" value="1"/>
</dbReference>
<evidence type="ECO:0000256" key="11">
    <source>
        <dbReference type="SAM" id="SignalP"/>
    </source>
</evidence>
<dbReference type="PROSITE" id="PS50005">
    <property type="entry name" value="TPR"/>
    <property type="match status" value="1"/>
</dbReference>
<evidence type="ECO:0000313" key="14">
    <source>
        <dbReference type="Proteomes" id="UP000505306"/>
    </source>
</evidence>
<evidence type="ECO:0000256" key="6">
    <source>
        <dbReference type="ARBA" id="ARBA00022777"/>
    </source>
</evidence>
<dbReference type="InterPro" id="IPR011495">
    <property type="entry name" value="Sig_transdc_His_kin_sub2_dim/P"/>
</dbReference>
<comment type="catalytic activity">
    <reaction evidence="1">
        <text>ATP + protein L-histidine = ADP + protein N-phospho-L-histidine.</text>
        <dbReference type="EC" id="2.7.13.3"/>
    </reaction>
</comment>
<evidence type="ECO:0000256" key="4">
    <source>
        <dbReference type="ARBA" id="ARBA00022679"/>
    </source>
</evidence>
<dbReference type="RefSeq" id="WP_164680654.1">
    <property type="nucleotide sequence ID" value="NZ_CP049057.1"/>
</dbReference>
<dbReference type="Gene3D" id="1.25.40.10">
    <property type="entry name" value="Tetratricopeptide repeat domain"/>
    <property type="match status" value="2"/>
</dbReference>
<feature type="coiled-coil region" evidence="9">
    <location>
        <begin position="314"/>
        <end position="341"/>
    </location>
</feature>
<dbReference type="EMBL" id="CP049057">
    <property type="protein sequence ID" value="QIE60643.1"/>
    <property type="molecule type" value="Genomic_DNA"/>
</dbReference>
<keyword evidence="6" id="KW-0418">Kinase</keyword>
<feature type="domain" description="Signal transduction histidine kinase subgroup 2 dimerisation and phosphoacceptor" evidence="12">
    <location>
        <begin position="395"/>
        <end position="469"/>
    </location>
</feature>
<dbReference type="KEGG" id="mgel:G5B37_14045"/>
<keyword evidence="3" id="KW-0597">Phosphoprotein</keyword>
<dbReference type="SUPFAM" id="SSF48452">
    <property type="entry name" value="TPR-like"/>
    <property type="match status" value="2"/>
</dbReference>
<keyword evidence="10" id="KW-1133">Transmembrane helix</keyword>
<keyword evidence="14" id="KW-1185">Reference proteome</keyword>
<evidence type="ECO:0000256" key="2">
    <source>
        <dbReference type="ARBA" id="ARBA00012438"/>
    </source>
</evidence>
<keyword evidence="10" id="KW-0472">Membrane</keyword>
<dbReference type="AlphaFoldDB" id="A0A6G6GQD3"/>
<sequence>MNLKKNLFLAVLLACTIQLYLQASSLNVLPNISIALQEQSVDSLAKFYNDKTWEYITKENDSALYFANKGIAVSREAAYAYGEIINLEYRGIFYEAVQNDYEAATKDYLLAIAIAEKEYPAYLPDLYISMGILFAKTGDDDKAISYLQQSVNNSNKESRTYVLALVNLAIIQSRLGDYETANTNFEEFLKIEDLSQREKDVAILGIGKNLTRQKKFSEATPYYLKAIALDSLKGAKKYAQYYSDLIDNYVQLKNAEAIKIYLPILSKSYDSVRAMREKQAYYTSASRAYRLLGNTSAALQFQDSLLIAKDSLAEKRYSEQVTELETKYQTQQKELQIEEAKERQQLWYYIAASIGLGLLLVIGLLYNNIKKRKELSENKQKLEHTLKQRNMLLRETHHRVKNSFQMVSSLLQLQATETKTTDAVLALDAATQRVNSMILLHQQLYAKDNLLGVNLKKYIDDLTTEILQTTNDDITIVKNVASIILDIETATSIGLLVNELALNSSKYAWPSEWKVKKIFIEIEEINGVLKFQMKDNGEQIKSEKTSKGYGSELIEVLIERLDAKKIVEENSFALVLEIPIPKSDVNV</sequence>
<reference evidence="13 14" key="1">
    <citation type="submission" date="2020-02" db="EMBL/GenBank/DDBJ databases">
        <title>Complete genome sequence of Flavobacteriaceae bacterium.</title>
        <authorList>
            <person name="Kim S.-J."/>
            <person name="Kim Y.-S."/>
            <person name="Kim K.-H."/>
        </authorList>
    </citation>
    <scope>NUCLEOTIDE SEQUENCE [LARGE SCALE GENOMIC DNA]</scope>
    <source>
        <strain evidence="13 14">RR4-40</strain>
    </source>
</reference>
<evidence type="ECO:0000256" key="7">
    <source>
        <dbReference type="ARBA" id="ARBA00022840"/>
    </source>
</evidence>
<evidence type="ECO:0000313" key="13">
    <source>
        <dbReference type="EMBL" id="QIE60643.1"/>
    </source>
</evidence>
<dbReference type="EC" id="2.7.13.3" evidence="2"/>
<keyword evidence="7" id="KW-0067">ATP-binding</keyword>
<dbReference type="Proteomes" id="UP000505306">
    <property type="component" value="Chromosome"/>
</dbReference>
<evidence type="ECO:0000256" key="5">
    <source>
        <dbReference type="ARBA" id="ARBA00022741"/>
    </source>
</evidence>
<feature type="transmembrane region" description="Helical" evidence="10">
    <location>
        <begin position="346"/>
        <end position="366"/>
    </location>
</feature>
<keyword evidence="9" id="KW-0175">Coiled coil</keyword>
<dbReference type="GO" id="GO:0005524">
    <property type="term" value="F:ATP binding"/>
    <property type="evidence" value="ECO:0007669"/>
    <property type="project" value="UniProtKB-KW"/>
</dbReference>
<dbReference type="InterPro" id="IPR019734">
    <property type="entry name" value="TPR_rpt"/>
</dbReference>
<dbReference type="Gene3D" id="3.30.450.20">
    <property type="entry name" value="PAS domain"/>
    <property type="match status" value="1"/>
</dbReference>
<proteinExistence type="predicted"/>
<keyword evidence="11" id="KW-0732">Signal</keyword>
<evidence type="ECO:0000256" key="3">
    <source>
        <dbReference type="ARBA" id="ARBA00022553"/>
    </source>
</evidence>
<protein>
    <recommendedName>
        <fullName evidence="2">histidine kinase</fullName>
        <ecNumber evidence="2">2.7.13.3</ecNumber>
    </recommendedName>
</protein>
<dbReference type="InterPro" id="IPR011990">
    <property type="entry name" value="TPR-like_helical_dom_sf"/>
</dbReference>
<dbReference type="SMART" id="SM00028">
    <property type="entry name" value="TPR"/>
    <property type="match status" value="3"/>
</dbReference>
<evidence type="ECO:0000256" key="9">
    <source>
        <dbReference type="SAM" id="Coils"/>
    </source>
</evidence>
<evidence type="ECO:0000256" key="8">
    <source>
        <dbReference type="PROSITE-ProRule" id="PRU00339"/>
    </source>
</evidence>
<keyword evidence="10" id="KW-0812">Transmembrane</keyword>
<dbReference type="InterPro" id="IPR036890">
    <property type="entry name" value="HATPase_C_sf"/>
</dbReference>
<evidence type="ECO:0000256" key="10">
    <source>
        <dbReference type="SAM" id="Phobius"/>
    </source>
</evidence>
<keyword evidence="4" id="KW-0808">Transferase</keyword>
<name>A0A6G6GQD3_9FLAO</name>
<keyword evidence="5" id="KW-0547">Nucleotide-binding</keyword>
<evidence type="ECO:0000259" key="12">
    <source>
        <dbReference type="Pfam" id="PF07568"/>
    </source>
</evidence>
<feature type="signal peptide" evidence="11">
    <location>
        <begin position="1"/>
        <end position="23"/>
    </location>
</feature>
<dbReference type="PANTHER" id="PTHR41523">
    <property type="entry name" value="TWO-COMPONENT SYSTEM SENSOR PROTEIN"/>
    <property type="match status" value="1"/>
</dbReference>
<accession>A0A6G6GQD3</accession>
<gene>
    <name evidence="13" type="ORF">G5B37_14045</name>
</gene>
<organism evidence="13 14">
    <name type="scientific">Rasiella rasia</name>
    <dbReference type="NCBI Taxonomy" id="2744027"/>
    <lineage>
        <taxon>Bacteria</taxon>
        <taxon>Pseudomonadati</taxon>
        <taxon>Bacteroidota</taxon>
        <taxon>Flavobacteriia</taxon>
        <taxon>Flavobacteriales</taxon>
        <taxon>Flavobacteriaceae</taxon>
        <taxon>Rasiella</taxon>
    </lineage>
</organism>